<keyword evidence="3" id="KW-1185">Reference proteome</keyword>
<comment type="caution">
    <text evidence="2">The sequence shown here is derived from an EMBL/GenBank/DDBJ whole genome shotgun (WGS) entry which is preliminary data.</text>
</comment>
<sequence>MDPPTDQTSALSDSGNMPNHKKIFKFEQKNSPTFWLVISSPGRLPLILHEIRPATSHSRRELLRLHDEINSHLLEICALGKNVDASDTGTRLAIAGVQRMPTVPFTVAVMFQEVPV</sequence>
<reference evidence="2 3" key="1">
    <citation type="submission" date="2015-01" db="EMBL/GenBank/DDBJ databases">
        <title>Evolution of Trichinella species and genotypes.</title>
        <authorList>
            <person name="Korhonen P.K."/>
            <person name="Edoardo P."/>
            <person name="Giuseppe L.R."/>
            <person name="Gasser R.B."/>
        </authorList>
    </citation>
    <scope>NUCLEOTIDE SEQUENCE [LARGE SCALE GENOMIC DNA]</scope>
    <source>
        <strain evidence="2">ISS1029</strain>
    </source>
</reference>
<dbReference type="EMBL" id="JYDP01000137">
    <property type="protein sequence ID" value="KRZ05526.1"/>
    <property type="molecule type" value="Genomic_DNA"/>
</dbReference>
<proteinExistence type="predicted"/>
<name>A0A0V1H551_9BILA</name>
<feature type="compositionally biased region" description="Polar residues" evidence="1">
    <location>
        <begin position="1"/>
        <end position="17"/>
    </location>
</feature>
<feature type="region of interest" description="Disordered" evidence="1">
    <location>
        <begin position="1"/>
        <end position="21"/>
    </location>
</feature>
<organism evidence="2 3">
    <name type="scientific">Trichinella zimbabwensis</name>
    <dbReference type="NCBI Taxonomy" id="268475"/>
    <lineage>
        <taxon>Eukaryota</taxon>
        <taxon>Metazoa</taxon>
        <taxon>Ecdysozoa</taxon>
        <taxon>Nematoda</taxon>
        <taxon>Enoplea</taxon>
        <taxon>Dorylaimia</taxon>
        <taxon>Trichinellida</taxon>
        <taxon>Trichinellidae</taxon>
        <taxon>Trichinella</taxon>
    </lineage>
</organism>
<evidence type="ECO:0000256" key="1">
    <source>
        <dbReference type="SAM" id="MobiDB-lite"/>
    </source>
</evidence>
<dbReference type="AlphaFoldDB" id="A0A0V1H551"/>
<evidence type="ECO:0000313" key="2">
    <source>
        <dbReference type="EMBL" id="KRZ05526.1"/>
    </source>
</evidence>
<dbReference type="Proteomes" id="UP000055024">
    <property type="component" value="Unassembled WGS sequence"/>
</dbReference>
<evidence type="ECO:0000313" key="3">
    <source>
        <dbReference type="Proteomes" id="UP000055024"/>
    </source>
</evidence>
<accession>A0A0V1H551</accession>
<dbReference type="OrthoDB" id="5919279at2759"/>
<gene>
    <name evidence="2" type="ORF">T11_2772</name>
</gene>
<protein>
    <submittedName>
        <fullName evidence="2">Uncharacterized protein</fullName>
    </submittedName>
</protein>